<comment type="caution">
    <text evidence="1">The sequence shown here is derived from an EMBL/GenBank/DDBJ whole genome shotgun (WGS) entry which is preliminary data.</text>
</comment>
<keyword evidence="2" id="KW-1185">Reference proteome</keyword>
<gene>
    <name evidence="1" type="ORF">HNR59_001314</name>
</gene>
<organism evidence="1 2">
    <name type="scientific">Aquamicrobium lusatiense</name>
    <dbReference type="NCBI Taxonomy" id="89772"/>
    <lineage>
        <taxon>Bacteria</taxon>
        <taxon>Pseudomonadati</taxon>
        <taxon>Pseudomonadota</taxon>
        <taxon>Alphaproteobacteria</taxon>
        <taxon>Hyphomicrobiales</taxon>
        <taxon>Phyllobacteriaceae</taxon>
        <taxon>Aquamicrobium</taxon>
    </lineage>
</organism>
<dbReference type="EMBL" id="JACHEU010000001">
    <property type="protein sequence ID" value="MBB6011969.1"/>
    <property type="molecule type" value="Genomic_DNA"/>
</dbReference>
<sequence>MTRTEPDAEAFVDTTERLMRLESRLSPLQAGLLAAHHLGIARDSRSFSRLLDIEHALVLREITALEETGELLSVTKRDSRTMRTFYEPGAGAARLLAALDTPHD</sequence>
<evidence type="ECO:0000313" key="2">
    <source>
        <dbReference type="Proteomes" id="UP000533306"/>
    </source>
</evidence>
<proteinExistence type="predicted"/>
<dbReference type="AlphaFoldDB" id="A0A7W9S280"/>
<accession>A0A7W9S280</accession>
<reference evidence="1 2" key="1">
    <citation type="submission" date="2020-08" db="EMBL/GenBank/DDBJ databases">
        <title>Genomic Encyclopedia of Type Strains, Phase IV (KMG-IV): sequencing the most valuable type-strain genomes for metagenomic binning, comparative biology and taxonomic classification.</title>
        <authorList>
            <person name="Goeker M."/>
        </authorList>
    </citation>
    <scope>NUCLEOTIDE SEQUENCE [LARGE SCALE GENOMIC DNA]</scope>
    <source>
        <strain evidence="1 2">DSM 11099</strain>
    </source>
</reference>
<dbReference type="Proteomes" id="UP000533306">
    <property type="component" value="Unassembled WGS sequence"/>
</dbReference>
<evidence type="ECO:0000313" key="1">
    <source>
        <dbReference type="EMBL" id="MBB6011969.1"/>
    </source>
</evidence>
<protein>
    <submittedName>
        <fullName evidence="1">Uncharacterized protein</fullName>
    </submittedName>
</protein>
<dbReference type="RefSeq" id="WP_343060698.1">
    <property type="nucleotide sequence ID" value="NZ_JACHEU010000001.1"/>
</dbReference>
<name>A0A7W9S280_9HYPH</name>